<reference evidence="3" key="2">
    <citation type="submission" date="2025-08" db="UniProtKB">
        <authorList>
            <consortium name="RefSeq"/>
        </authorList>
    </citation>
    <scope>IDENTIFICATION</scope>
    <source>
        <strain evidence="3">S238N-H82</strain>
        <tissue evidence="3">Testes</tissue>
    </source>
</reference>
<feature type="compositionally biased region" description="Acidic residues" evidence="1">
    <location>
        <begin position="1"/>
        <end position="10"/>
    </location>
</feature>
<sequence>MSTTYSDDEDGRGFSDSGTQTLPRMSGGSENTSSSAGQPPTKKKRTKSTSDAADEKTTAGPPFLSRILPQLHRRSNDSQPKAIEDDDYAAEDEGDNVESALPPSSSAPVRPKPAPRRGHIDD</sequence>
<dbReference type="GeneID" id="118403650"/>
<evidence type="ECO:0000313" key="3">
    <source>
        <dbReference type="RefSeq" id="XP_035658316.1"/>
    </source>
</evidence>
<dbReference type="KEGG" id="bfo:118403650"/>
<proteinExistence type="predicted"/>
<gene>
    <name evidence="3" type="primary">LOC118403650</name>
</gene>
<dbReference type="RefSeq" id="XP_035658316.1">
    <property type="nucleotide sequence ID" value="XM_035802423.1"/>
</dbReference>
<feature type="compositionally biased region" description="Basic residues" evidence="1">
    <location>
        <begin position="113"/>
        <end position="122"/>
    </location>
</feature>
<dbReference type="AlphaFoldDB" id="A0A9J7HES7"/>
<name>A0A9J7HES7_BRAFL</name>
<feature type="compositionally biased region" description="Acidic residues" evidence="1">
    <location>
        <begin position="84"/>
        <end position="96"/>
    </location>
</feature>
<feature type="compositionally biased region" description="Polar residues" evidence="1">
    <location>
        <begin position="16"/>
        <end position="38"/>
    </location>
</feature>
<dbReference type="Proteomes" id="UP000001554">
    <property type="component" value="Chromosome 16"/>
</dbReference>
<evidence type="ECO:0000313" key="2">
    <source>
        <dbReference type="Proteomes" id="UP000001554"/>
    </source>
</evidence>
<reference evidence="2" key="1">
    <citation type="journal article" date="2020" name="Nat. Ecol. Evol.">
        <title>Deeply conserved synteny resolves early events in vertebrate evolution.</title>
        <authorList>
            <person name="Simakov O."/>
            <person name="Marletaz F."/>
            <person name="Yue J.X."/>
            <person name="O'Connell B."/>
            <person name="Jenkins J."/>
            <person name="Brandt A."/>
            <person name="Calef R."/>
            <person name="Tung C.H."/>
            <person name="Huang T.K."/>
            <person name="Schmutz J."/>
            <person name="Satoh N."/>
            <person name="Yu J.K."/>
            <person name="Putnam N.H."/>
            <person name="Green R.E."/>
            <person name="Rokhsar D.S."/>
        </authorList>
    </citation>
    <scope>NUCLEOTIDE SEQUENCE [LARGE SCALE GENOMIC DNA]</scope>
    <source>
        <strain evidence="2">S238N-H82</strain>
    </source>
</reference>
<feature type="region of interest" description="Disordered" evidence="1">
    <location>
        <begin position="1"/>
        <end position="122"/>
    </location>
</feature>
<protein>
    <submittedName>
        <fullName evidence="3">Uncharacterized protein LOC118403650</fullName>
    </submittedName>
</protein>
<evidence type="ECO:0000256" key="1">
    <source>
        <dbReference type="SAM" id="MobiDB-lite"/>
    </source>
</evidence>
<accession>A0A9J7HES7</accession>
<organism evidence="2 3">
    <name type="scientific">Branchiostoma floridae</name>
    <name type="common">Florida lancelet</name>
    <name type="synonym">Amphioxus</name>
    <dbReference type="NCBI Taxonomy" id="7739"/>
    <lineage>
        <taxon>Eukaryota</taxon>
        <taxon>Metazoa</taxon>
        <taxon>Chordata</taxon>
        <taxon>Cephalochordata</taxon>
        <taxon>Leptocardii</taxon>
        <taxon>Amphioxiformes</taxon>
        <taxon>Branchiostomatidae</taxon>
        <taxon>Branchiostoma</taxon>
    </lineage>
</organism>
<keyword evidence="2" id="KW-1185">Reference proteome</keyword>